<name>A0A918P276_9NEIS</name>
<sequence>MPRRREDPELGFADLRRRGIGNAQSLSGEIWTDYNHHDPGVTLLEALCFALTGSVFGAEARIADLLTAPDGRIHYRRHGMHRAEEALPCRPATRWDLTRYLLDRVPALRHARVDMPERDGVWRLALRAPAGLGDALAAEAARAFWSARNLAEDLAMPPGMLAPRWCALRLSLGIGGGRDLTDILAELVERCDALIGMAPPRHPPHSRLSRLGDRDGQEDSDALFDGPVTHNDWITDEDLRREPAPRLHFADLARELESIEGVDAIDRLALVPLGEDAPDADESGIDWQGEGWALQLRWPDTPADIASWTVVRRGSRLTLDAAALLEQLADRRNIGKTPGAAMASAVSAPLGRPSGQYMAPSRYLSFWHHLPPLYQLAHAPPAASAGMAAQFGGYLILLEQWLAHGDAQLAHLRELFSLTAQAQRSYWWEPLDDRHLPILGPNSSEARERALRAADEALERRGRVLDFLLALHGEGCGQNSLQRFGHYFSPRDWPAHLFECKRQFLLRIVRHTRDRSAGFDYSRPSLGRKSNTAPLAERIALLLGFTHAHSRRLNARLEAIGCAVSETRGPEPGEVPPSDLRPLMLWVPARERIAALYAEDVRVGRVAARLAHYFAGLDLAALPGPLLRCAVHEDRYRRLAGADTPLWLGPDENGRWWPLDVRVGRAGVRSPAMYLHAFACDIQREAEGVHLVEPVLLRPLADGTEPDRAGYAHRILLVFPGWTARTADPSFRDLARETVAESCPAHILPQIYWPDAGDLARFERSYAAWLDARQVYCAALTHGRAVDAAITGHDRHAADLLRLFGEWDAAGERS</sequence>
<gene>
    <name evidence="2" type="ORF">GCM10011289_16540</name>
</gene>
<feature type="region of interest" description="Disordered" evidence="1">
    <location>
        <begin position="199"/>
        <end position="227"/>
    </location>
</feature>
<reference evidence="2" key="2">
    <citation type="submission" date="2020-09" db="EMBL/GenBank/DDBJ databases">
        <authorList>
            <person name="Sun Q."/>
            <person name="Kim S."/>
        </authorList>
    </citation>
    <scope>NUCLEOTIDE SEQUENCE</scope>
    <source>
        <strain evidence="2">KCTC 32182</strain>
    </source>
</reference>
<protein>
    <submittedName>
        <fullName evidence="2">Uncharacterized protein</fullName>
    </submittedName>
</protein>
<organism evidence="2 3">
    <name type="scientific">Paludibacterium paludis</name>
    <dbReference type="NCBI Taxonomy" id="1225769"/>
    <lineage>
        <taxon>Bacteria</taxon>
        <taxon>Pseudomonadati</taxon>
        <taxon>Pseudomonadota</taxon>
        <taxon>Betaproteobacteria</taxon>
        <taxon>Neisseriales</taxon>
        <taxon>Chromobacteriaceae</taxon>
        <taxon>Paludibacterium</taxon>
    </lineage>
</organism>
<keyword evidence="3" id="KW-1185">Reference proteome</keyword>
<dbReference type="Proteomes" id="UP000645257">
    <property type="component" value="Unassembled WGS sequence"/>
</dbReference>
<dbReference type="AlphaFoldDB" id="A0A918P276"/>
<proteinExistence type="predicted"/>
<dbReference type="EMBL" id="BMYX01000007">
    <property type="protein sequence ID" value="GGY13877.1"/>
    <property type="molecule type" value="Genomic_DNA"/>
</dbReference>
<evidence type="ECO:0000313" key="2">
    <source>
        <dbReference type="EMBL" id="GGY13877.1"/>
    </source>
</evidence>
<evidence type="ECO:0000256" key="1">
    <source>
        <dbReference type="SAM" id="MobiDB-lite"/>
    </source>
</evidence>
<reference evidence="2" key="1">
    <citation type="journal article" date="2014" name="Int. J. Syst. Evol. Microbiol.">
        <title>Complete genome sequence of Corynebacterium casei LMG S-19264T (=DSM 44701T), isolated from a smear-ripened cheese.</title>
        <authorList>
            <consortium name="US DOE Joint Genome Institute (JGI-PGF)"/>
            <person name="Walter F."/>
            <person name="Albersmeier A."/>
            <person name="Kalinowski J."/>
            <person name="Ruckert C."/>
        </authorList>
    </citation>
    <scope>NUCLEOTIDE SEQUENCE</scope>
    <source>
        <strain evidence="2">KCTC 32182</strain>
    </source>
</reference>
<evidence type="ECO:0000313" key="3">
    <source>
        <dbReference type="Proteomes" id="UP000645257"/>
    </source>
</evidence>
<accession>A0A918P276</accession>
<comment type="caution">
    <text evidence="2">The sequence shown here is derived from an EMBL/GenBank/DDBJ whole genome shotgun (WGS) entry which is preliminary data.</text>
</comment>